<dbReference type="PROSITE" id="PS51278">
    <property type="entry name" value="GATASE_TYPE_2"/>
    <property type="match status" value="1"/>
</dbReference>
<gene>
    <name evidence="12" type="primary">asnB_2</name>
    <name evidence="12" type="ORF">Mal15_41740</name>
</gene>
<comment type="catalytic activity">
    <reaction evidence="7">
        <text>L-aspartate + L-glutamine + ATP + H2O = L-asparagine + L-glutamate + AMP + diphosphate + H(+)</text>
        <dbReference type="Rhea" id="RHEA:12228"/>
        <dbReference type="ChEBI" id="CHEBI:15377"/>
        <dbReference type="ChEBI" id="CHEBI:15378"/>
        <dbReference type="ChEBI" id="CHEBI:29985"/>
        <dbReference type="ChEBI" id="CHEBI:29991"/>
        <dbReference type="ChEBI" id="CHEBI:30616"/>
        <dbReference type="ChEBI" id="CHEBI:33019"/>
        <dbReference type="ChEBI" id="CHEBI:58048"/>
        <dbReference type="ChEBI" id="CHEBI:58359"/>
        <dbReference type="ChEBI" id="CHEBI:456215"/>
        <dbReference type="EC" id="6.3.5.4"/>
    </reaction>
</comment>
<dbReference type="PANTHER" id="PTHR43284:SF1">
    <property type="entry name" value="ASPARAGINE SYNTHETASE"/>
    <property type="match status" value="1"/>
</dbReference>
<evidence type="ECO:0000259" key="11">
    <source>
        <dbReference type="PROSITE" id="PS51278"/>
    </source>
</evidence>
<dbReference type="RefSeq" id="WP_147869396.1">
    <property type="nucleotide sequence ID" value="NZ_CP036264.1"/>
</dbReference>
<feature type="site" description="Important for beta-aspartyl-AMP intermediate formation" evidence="10">
    <location>
        <position position="373"/>
    </location>
</feature>
<accession>A0A5B9MK79</accession>
<evidence type="ECO:0000256" key="7">
    <source>
        <dbReference type="ARBA" id="ARBA00048741"/>
    </source>
</evidence>
<evidence type="ECO:0000313" key="13">
    <source>
        <dbReference type="Proteomes" id="UP000321353"/>
    </source>
</evidence>
<feature type="binding site" evidence="9">
    <location>
        <position position="296"/>
    </location>
    <ligand>
        <name>ATP</name>
        <dbReference type="ChEBI" id="CHEBI:30616"/>
    </ligand>
</feature>
<proteinExistence type="inferred from homology"/>
<dbReference type="GO" id="GO:0005524">
    <property type="term" value="F:ATP binding"/>
    <property type="evidence" value="ECO:0007669"/>
    <property type="project" value="UniProtKB-KW"/>
</dbReference>
<keyword evidence="12" id="KW-0436">Ligase</keyword>
<dbReference type="Gene3D" id="3.40.50.620">
    <property type="entry name" value="HUPs"/>
    <property type="match status" value="1"/>
</dbReference>
<dbReference type="GO" id="GO:0004066">
    <property type="term" value="F:asparagine synthase (glutamine-hydrolyzing) activity"/>
    <property type="evidence" value="ECO:0007669"/>
    <property type="project" value="UniProtKB-EC"/>
</dbReference>
<dbReference type="InterPro" id="IPR006426">
    <property type="entry name" value="Asn_synth_AEB"/>
</dbReference>
<dbReference type="Proteomes" id="UP000321353">
    <property type="component" value="Chromosome"/>
</dbReference>
<sequence>MCGITGFWNPGRTNERELRFTLDQMLDVLDHRGPDERGSKFFLDQGLALGHTRLSIIGLDHGHQPIETADGDYAVTVNGELYGYKRERTRLACQSLPSDGKSDSAITLPMYLQHGLSFVERLRGEFAIVLYDHREKRLILIRDRFGIKPLYFAVRDDGIVWGSEVKSILKHPSVEPRLCPKAAIHQMMQVMVPGTTAFEGVQAIQPGHMLIVRQDGDRLVTESKRWWDLEFPTSHESGADPAEYVQGVQDRLIDAVATRLEADVPVGCYLSGGIDSCSILGLATTLQQSPVKAFTIAFDSDEYDESNIAKLMAERTGAEQELLRLTEKELYGPAFERATWHAERTFYNTLAVAKWHMSRRVRACNYKAVITGEGSDELFGGYPFFKRDWLGRDDEGGIFAGAILAEEDQLHPAWQDLCGFTPSWIQPWMLTLRAARALLSDDLIELLETYDPIAEIAAAIDPDQVRGRHRLDISQYTWSKTMLEGQILTWGGDRMDMANSMEARPAFLDHHVAEYAVTIPPDVRIRNGVEKWVLREAMVNVLPRELYERKKFAFMAPPAHTDPVKRNAVQEMINHWLTPDRMNELGILNHERFDQFVDQAWQETDGTIARRNDILMNHALQLHMLQGQYVEGMPLPTVD</sequence>
<dbReference type="SUPFAM" id="SSF56235">
    <property type="entry name" value="N-terminal nucleophile aminohydrolases (Ntn hydrolases)"/>
    <property type="match status" value="1"/>
</dbReference>
<keyword evidence="6 8" id="KW-0315">Glutamine amidotransferase</keyword>
<evidence type="ECO:0000256" key="10">
    <source>
        <dbReference type="PIRSR" id="PIRSR001589-3"/>
    </source>
</evidence>
<dbReference type="InterPro" id="IPR029055">
    <property type="entry name" value="Ntn_hydrolases_N"/>
</dbReference>
<name>A0A5B9MK79_9BACT</name>
<dbReference type="CDD" id="cd01991">
    <property type="entry name" value="Asn_synthase_B_C"/>
    <property type="match status" value="1"/>
</dbReference>
<dbReference type="InterPro" id="IPR001962">
    <property type="entry name" value="Asn_synthase"/>
</dbReference>
<feature type="domain" description="Glutamine amidotransferase type-2" evidence="11">
    <location>
        <begin position="2"/>
        <end position="215"/>
    </location>
</feature>
<reference evidence="12 13" key="1">
    <citation type="submission" date="2019-02" db="EMBL/GenBank/DDBJ databases">
        <title>Planctomycetal bacteria perform biofilm scaping via a novel small molecule.</title>
        <authorList>
            <person name="Jeske O."/>
            <person name="Boedeker C."/>
            <person name="Wiegand S."/>
            <person name="Breitling P."/>
            <person name="Kallscheuer N."/>
            <person name="Jogler M."/>
            <person name="Rohde M."/>
            <person name="Petersen J."/>
            <person name="Medema M.H."/>
            <person name="Surup F."/>
            <person name="Jogler C."/>
        </authorList>
    </citation>
    <scope>NUCLEOTIDE SEQUENCE [LARGE SCALE GENOMIC DNA]</scope>
    <source>
        <strain evidence="12 13">Mal15</strain>
    </source>
</reference>
<dbReference type="InterPro" id="IPR014729">
    <property type="entry name" value="Rossmann-like_a/b/a_fold"/>
</dbReference>
<comment type="similarity">
    <text evidence="2">Belongs to the asparagine synthetase family.</text>
</comment>
<dbReference type="CDD" id="cd00712">
    <property type="entry name" value="AsnB"/>
    <property type="match status" value="1"/>
</dbReference>
<feature type="binding site" evidence="9">
    <location>
        <position position="103"/>
    </location>
    <ligand>
        <name>L-glutamine</name>
        <dbReference type="ChEBI" id="CHEBI:58359"/>
    </ligand>
</feature>
<feature type="active site" description="For GATase activity" evidence="8">
    <location>
        <position position="2"/>
    </location>
</feature>
<keyword evidence="5 9" id="KW-0067">ATP-binding</keyword>
<evidence type="ECO:0000256" key="8">
    <source>
        <dbReference type="PIRSR" id="PIRSR001589-1"/>
    </source>
</evidence>
<dbReference type="InterPro" id="IPR033738">
    <property type="entry name" value="AsnB_N"/>
</dbReference>
<evidence type="ECO:0000256" key="5">
    <source>
        <dbReference type="ARBA" id="ARBA00022840"/>
    </source>
</evidence>
<dbReference type="AlphaFoldDB" id="A0A5B9MK79"/>
<evidence type="ECO:0000313" key="12">
    <source>
        <dbReference type="EMBL" id="QEG00105.1"/>
    </source>
</evidence>
<evidence type="ECO:0000256" key="1">
    <source>
        <dbReference type="ARBA" id="ARBA00005187"/>
    </source>
</evidence>
<evidence type="ECO:0000256" key="6">
    <source>
        <dbReference type="ARBA" id="ARBA00022962"/>
    </source>
</evidence>
<dbReference type="GO" id="GO:0006529">
    <property type="term" value="P:asparagine biosynthetic process"/>
    <property type="evidence" value="ECO:0007669"/>
    <property type="project" value="UniProtKB-KW"/>
</dbReference>
<dbReference type="GO" id="GO:0005829">
    <property type="term" value="C:cytosol"/>
    <property type="evidence" value="ECO:0007669"/>
    <property type="project" value="TreeGrafter"/>
</dbReference>
<protein>
    <recommendedName>
        <fullName evidence="3">asparagine synthase (glutamine-hydrolyzing)</fullName>
        <ecNumber evidence="3">6.3.5.4</ecNumber>
    </recommendedName>
</protein>
<keyword evidence="8" id="KW-0028">Amino-acid biosynthesis</keyword>
<dbReference type="SUPFAM" id="SSF52402">
    <property type="entry name" value="Adenine nucleotide alpha hydrolases-like"/>
    <property type="match status" value="1"/>
</dbReference>
<dbReference type="NCBIfam" id="TIGR01536">
    <property type="entry name" value="asn_synth_AEB"/>
    <property type="match status" value="1"/>
</dbReference>
<dbReference type="Pfam" id="PF00733">
    <property type="entry name" value="Asn_synthase"/>
    <property type="match status" value="1"/>
</dbReference>
<keyword evidence="4 9" id="KW-0547">Nucleotide-binding</keyword>
<dbReference type="PIRSF" id="PIRSF001589">
    <property type="entry name" value="Asn_synthetase_glu-h"/>
    <property type="match status" value="1"/>
</dbReference>
<evidence type="ECO:0000256" key="2">
    <source>
        <dbReference type="ARBA" id="ARBA00005752"/>
    </source>
</evidence>
<keyword evidence="13" id="KW-1185">Reference proteome</keyword>
<evidence type="ECO:0000256" key="4">
    <source>
        <dbReference type="ARBA" id="ARBA00022741"/>
    </source>
</evidence>
<dbReference type="EMBL" id="CP036264">
    <property type="protein sequence ID" value="QEG00105.1"/>
    <property type="molecule type" value="Genomic_DNA"/>
</dbReference>
<dbReference type="Gene3D" id="3.60.20.10">
    <property type="entry name" value="Glutamine Phosphoribosylpyrophosphate, subunit 1, domain 1"/>
    <property type="match status" value="1"/>
</dbReference>
<evidence type="ECO:0000256" key="3">
    <source>
        <dbReference type="ARBA" id="ARBA00012737"/>
    </source>
</evidence>
<dbReference type="KEGG" id="smam:Mal15_41740"/>
<dbReference type="PANTHER" id="PTHR43284">
    <property type="entry name" value="ASPARAGINE SYNTHETASE (GLUTAMINE-HYDROLYZING)"/>
    <property type="match status" value="1"/>
</dbReference>
<dbReference type="Pfam" id="PF13537">
    <property type="entry name" value="GATase_7"/>
    <property type="match status" value="1"/>
</dbReference>
<organism evidence="12 13">
    <name type="scientific">Stieleria maiorica</name>
    <dbReference type="NCBI Taxonomy" id="2795974"/>
    <lineage>
        <taxon>Bacteria</taxon>
        <taxon>Pseudomonadati</taxon>
        <taxon>Planctomycetota</taxon>
        <taxon>Planctomycetia</taxon>
        <taxon>Pirellulales</taxon>
        <taxon>Pirellulaceae</taxon>
        <taxon>Stieleria</taxon>
    </lineage>
</organism>
<keyword evidence="8" id="KW-0061">Asparagine biosynthesis</keyword>
<dbReference type="EC" id="6.3.5.4" evidence="3"/>
<comment type="pathway">
    <text evidence="1">Amino-acid biosynthesis; L-asparagine biosynthesis; L-asparagine from L-aspartate (L-Gln route): step 1/1.</text>
</comment>
<dbReference type="InterPro" id="IPR051786">
    <property type="entry name" value="ASN_synthetase/amidase"/>
</dbReference>
<dbReference type="InterPro" id="IPR017932">
    <property type="entry name" value="GATase_2_dom"/>
</dbReference>
<evidence type="ECO:0000256" key="9">
    <source>
        <dbReference type="PIRSR" id="PIRSR001589-2"/>
    </source>
</evidence>